<dbReference type="AlphaFoldDB" id="G5IL61"/>
<comment type="similarity">
    <text evidence="1 5">Belongs to the universal ribosomal protein uL24 family.</text>
</comment>
<dbReference type="SUPFAM" id="SSF50104">
    <property type="entry name" value="Translation proteins SH3-like domain"/>
    <property type="match status" value="1"/>
</dbReference>
<dbReference type="GO" id="GO:0006412">
    <property type="term" value="P:translation"/>
    <property type="evidence" value="ECO:0007669"/>
    <property type="project" value="UniProtKB-UniRule"/>
</dbReference>
<dbReference type="Pfam" id="PF00467">
    <property type="entry name" value="KOW"/>
    <property type="match status" value="1"/>
</dbReference>
<protein>
    <recommendedName>
        <fullName evidence="4 5">Large ribosomal subunit protein uL24</fullName>
    </recommendedName>
</protein>
<dbReference type="RefSeq" id="WP_006782229.1">
    <property type="nucleotide sequence ID" value="NZ_CP040506.1"/>
</dbReference>
<dbReference type="InterPro" id="IPR014722">
    <property type="entry name" value="Rib_uL2_dom2"/>
</dbReference>
<dbReference type="HAMAP" id="MF_01326_B">
    <property type="entry name" value="Ribosomal_uL24_B"/>
    <property type="match status" value="1"/>
</dbReference>
<dbReference type="Gene3D" id="2.30.30.30">
    <property type="match status" value="1"/>
</dbReference>
<keyword evidence="5" id="KW-0699">rRNA-binding</keyword>
<dbReference type="InterPro" id="IPR057264">
    <property type="entry name" value="Ribosomal_uL24_C"/>
</dbReference>
<evidence type="ECO:0000256" key="2">
    <source>
        <dbReference type="ARBA" id="ARBA00022980"/>
    </source>
</evidence>
<keyword evidence="2 5" id="KW-0689">Ribosomal protein</keyword>
<dbReference type="Pfam" id="PF17136">
    <property type="entry name" value="ribosomal_L24"/>
    <property type="match status" value="1"/>
</dbReference>
<dbReference type="SMART" id="SM00739">
    <property type="entry name" value="KOW"/>
    <property type="match status" value="1"/>
</dbReference>
<dbReference type="Proteomes" id="UP000005384">
    <property type="component" value="Unassembled WGS sequence"/>
</dbReference>
<proteinExistence type="inferred from homology"/>
<dbReference type="HOGENOM" id="CLU_093315_2_3_9"/>
<dbReference type="EMBL" id="ADLN01000118">
    <property type="protein sequence ID" value="EHI57749.1"/>
    <property type="molecule type" value="Genomic_DNA"/>
</dbReference>
<dbReference type="InterPro" id="IPR041988">
    <property type="entry name" value="Ribosomal_uL24_KOW"/>
</dbReference>
<gene>
    <name evidence="5" type="primary">rplX</name>
    <name evidence="7" type="ORF">HMPREF9473_04239</name>
</gene>
<dbReference type="PATRIC" id="fig|742737.3.peg.4223"/>
<keyword evidence="5" id="KW-0694">RNA-binding</keyword>
<name>G5IL61_9FIRM</name>
<dbReference type="InterPro" id="IPR003256">
    <property type="entry name" value="Ribosomal_uL24"/>
</dbReference>
<dbReference type="GO" id="GO:0019843">
    <property type="term" value="F:rRNA binding"/>
    <property type="evidence" value="ECO:0007669"/>
    <property type="project" value="UniProtKB-UniRule"/>
</dbReference>
<dbReference type="NCBIfam" id="TIGR01079">
    <property type="entry name" value="rplX_bact"/>
    <property type="match status" value="1"/>
</dbReference>
<evidence type="ECO:0000313" key="7">
    <source>
        <dbReference type="EMBL" id="EHI57749.1"/>
    </source>
</evidence>
<comment type="caution">
    <text evidence="7">The sequence shown here is derived from an EMBL/GenBank/DDBJ whole genome shotgun (WGS) entry which is preliminary data.</text>
</comment>
<evidence type="ECO:0000256" key="4">
    <source>
        <dbReference type="ARBA" id="ARBA00035206"/>
    </source>
</evidence>
<dbReference type="GO" id="GO:0003735">
    <property type="term" value="F:structural constituent of ribosome"/>
    <property type="evidence" value="ECO:0007669"/>
    <property type="project" value="InterPro"/>
</dbReference>
<comment type="function">
    <text evidence="5">One of two assembly initiator proteins, it binds directly to the 5'-end of the 23S rRNA, where it nucleates assembly of the 50S subunit.</text>
</comment>
<feature type="domain" description="KOW" evidence="6">
    <location>
        <begin position="3"/>
        <end position="30"/>
    </location>
</feature>
<dbReference type="InterPro" id="IPR005824">
    <property type="entry name" value="KOW"/>
</dbReference>
<dbReference type="GO" id="GO:1990904">
    <property type="term" value="C:ribonucleoprotein complex"/>
    <property type="evidence" value="ECO:0007669"/>
    <property type="project" value="UniProtKB-KW"/>
</dbReference>
<evidence type="ECO:0000313" key="8">
    <source>
        <dbReference type="Proteomes" id="UP000005384"/>
    </source>
</evidence>
<reference evidence="7 8" key="1">
    <citation type="submission" date="2011-08" db="EMBL/GenBank/DDBJ databases">
        <title>The Genome Sequence of Clostridium hathewayi WAL-18680.</title>
        <authorList>
            <consortium name="The Broad Institute Genome Sequencing Platform"/>
            <person name="Earl A."/>
            <person name="Ward D."/>
            <person name="Feldgarden M."/>
            <person name="Gevers D."/>
            <person name="Finegold S.M."/>
            <person name="Summanen P.H."/>
            <person name="Molitoris D.R."/>
            <person name="Song M."/>
            <person name="Daigneault M."/>
            <person name="Allen-Vercoe E."/>
            <person name="Young S.K."/>
            <person name="Zeng Q."/>
            <person name="Gargeya S."/>
            <person name="Fitzgerald M."/>
            <person name="Haas B."/>
            <person name="Abouelleil A."/>
            <person name="Alvarado L."/>
            <person name="Arachchi H.M."/>
            <person name="Berlin A."/>
            <person name="Brown A."/>
            <person name="Chapman S.B."/>
            <person name="Chen Z."/>
            <person name="Dunbar C."/>
            <person name="Freedman E."/>
            <person name="Gearin G."/>
            <person name="Gellesch M."/>
            <person name="Goldberg J."/>
            <person name="Griggs A."/>
            <person name="Gujja S."/>
            <person name="Heiman D."/>
            <person name="Howarth C."/>
            <person name="Larson L."/>
            <person name="Lui A."/>
            <person name="MacDonald P.J.P."/>
            <person name="Montmayeur A."/>
            <person name="Murphy C."/>
            <person name="Neiman D."/>
            <person name="Pearson M."/>
            <person name="Priest M."/>
            <person name="Roberts A."/>
            <person name="Saif S."/>
            <person name="Shea T."/>
            <person name="Shenoy N."/>
            <person name="Sisk P."/>
            <person name="Stolte C."/>
            <person name="Sykes S."/>
            <person name="Wortman J."/>
            <person name="Nusbaum C."/>
            <person name="Birren B."/>
        </authorList>
    </citation>
    <scope>NUCLEOTIDE SEQUENCE [LARGE SCALE GENOMIC DNA]</scope>
    <source>
        <strain evidence="7 8">WAL-18680</strain>
    </source>
</reference>
<dbReference type="CDD" id="cd06089">
    <property type="entry name" value="KOW_RPL26"/>
    <property type="match status" value="1"/>
</dbReference>
<evidence type="ECO:0000259" key="6">
    <source>
        <dbReference type="SMART" id="SM00739"/>
    </source>
</evidence>
<sequence length="101" mass="10683">MRKIKKDDLVKVIAGKDKDKTGKVITVNTKAGTVLVEGCNMITKHAKPSAGNPNGGIINQEGPIDISNVMLVVDGKATKVGFEVRDGKKVRIAKATGKVID</sequence>
<dbReference type="PANTHER" id="PTHR12903">
    <property type="entry name" value="MITOCHONDRIAL RIBOSOMAL PROTEIN L24"/>
    <property type="match status" value="1"/>
</dbReference>
<comment type="function">
    <text evidence="5">One of the proteins that surrounds the polypeptide exit tunnel on the outside of the subunit.</text>
</comment>
<evidence type="ECO:0000256" key="1">
    <source>
        <dbReference type="ARBA" id="ARBA00010618"/>
    </source>
</evidence>
<organism evidence="7 8">
    <name type="scientific">Hungatella hathewayi WAL-18680</name>
    <dbReference type="NCBI Taxonomy" id="742737"/>
    <lineage>
        <taxon>Bacteria</taxon>
        <taxon>Bacillati</taxon>
        <taxon>Bacillota</taxon>
        <taxon>Clostridia</taxon>
        <taxon>Lachnospirales</taxon>
        <taxon>Lachnospiraceae</taxon>
        <taxon>Hungatella</taxon>
    </lineage>
</organism>
<keyword evidence="8" id="KW-1185">Reference proteome</keyword>
<comment type="subunit">
    <text evidence="5">Part of the 50S ribosomal subunit.</text>
</comment>
<evidence type="ECO:0000256" key="3">
    <source>
        <dbReference type="ARBA" id="ARBA00023274"/>
    </source>
</evidence>
<accession>G5IL61</accession>
<evidence type="ECO:0000256" key="5">
    <source>
        <dbReference type="HAMAP-Rule" id="MF_01326"/>
    </source>
</evidence>
<dbReference type="GO" id="GO:0005840">
    <property type="term" value="C:ribosome"/>
    <property type="evidence" value="ECO:0007669"/>
    <property type="project" value="UniProtKB-KW"/>
</dbReference>
<dbReference type="OrthoDB" id="9807419at2"/>
<keyword evidence="3 5" id="KW-0687">Ribonucleoprotein</keyword>
<dbReference type="InterPro" id="IPR008991">
    <property type="entry name" value="Translation_prot_SH3-like_sf"/>
</dbReference>